<keyword evidence="1" id="KW-0808">Transferase</keyword>
<comment type="caution">
    <text evidence="1">The sequence shown here is derived from an EMBL/GenBank/DDBJ whole genome shotgun (WGS) entry which is preliminary data.</text>
</comment>
<dbReference type="RefSeq" id="WP_377337176.1">
    <property type="nucleotide sequence ID" value="NZ_JBHLUE010000004.1"/>
</dbReference>
<dbReference type="CDD" id="cd02440">
    <property type="entry name" value="AdoMet_MTases"/>
    <property type="match status" value="1"/>
</dbReference>
<proteinExistence type="predicted"/>
<dbReference type="Pfam" id="PF01209">
    <property type="entry name" value="Ubie_methyltran"/>
    <property type="match status" value="1"/>
</dbReference>
<dbReference type="PANTHER" id="PTHR43591:SF99">
    <property type="entry name" value="OS06G0646000 PROTEIN"/>
    <property type="match status" value="1"/>
</dbReference>
<organism evidence="1 2">
    <name type="scientific">Plantactinospora siamensis</name>
    <dbReference type="NCBI Taxonomy" id="555372"/>
    <lineage>
        <taxon>Bacteria</taxon>
        <taxon>Bacillati</taxon>
        <taxon>Actinomycetota</taxon>
        <taxon>Actinomycetes</taxon>
        <taxon>Micromonosporales</taxon>
        <taxon>Micromonosporaceae</taxon>
        <taxon>Plantactinospora</taxon>
    </lineage>
</organism>
<name>A0ABV6NVF0_9ACTN</name>
<sequence>MRQQDRWAQWVLRRRDGDNADVRARVAPLIGAYRDRVLDRAAITAGDVVLDVGTGDGLIGFGALNRVGPTGRVIFSDISEDLLTECWRRATADGRVDQCRFVLASADDLRDVPGRSVDVVTTRSVLIYVRRKAAAFTEFFRVLRPGGRLSIFEPINGFAATETRRGLFGLDMAPIEDLMQRLLKVYEPLPPTEDPMLNFDERDLLRMVRDAGFTGIELDYRAEIEVRAPLTTRDWDVLKKTAPNPLAPTYEEALALALNPAEREQVESYLRAALAAGAAGHRTMATAYLRATRP</sequence>
<dbReference type="PANTHER" id="PTHR43591">
    <property type="entry name" value="METHYLTRANSFERASE"/>
    <property type="match status" value="1"/>
</dbReference>
<keyword evidence="2" id="KW-1185">Reference proteome</keyword>
<dbReference type="InterPro" id="IPR029063">
    <property type="entry name" value="SAM-dependent_MTases_sf"/>
</dbReference>
<dbReference type="EC" id="2.1.1.-" evidence="1"/>
<dbReference type="Proteomes" id="UP001589894">
    <property type="component" value="Unassembled WGS sequence"/>
</dbReference>
<dbReference type="GO" id="GO:0032259">
    <property type="term" value="P:methylation"/>
    <property type="evidence" value="ECO:0007669"/>
    <property type="project" value="UniProtKB-KW"/>
</dbReference>
<dbReference type="SUPFAM" id="SSF53335">
    <property type="entry name" value="S-adenosyl-L-methionine-dependent methyltransferases"/>
    <property type="match status" value="1"/>
</dbReference>
<evidence type="ECO:0000313" key="1">
    <source>
        <dbReference type="EMBL" id="MFC0564232.1"/>
    </source>
</evidence>
<accession>A0ABV6NVF0</accession>
<dbReference type="Gene3D" id="3.40.50.150">
    <property type="entry name" value="Vaccinia Virus protein VP39"/>
    <property type="match status" value="1"/>
</dbReference>
<dbReference type="EMBL" id="JBHLUE010000004">
    <property type="protein sequence ID" value="MFC0564232.1"/>
    <property type="molecule type" value="Genomic_DNA"/>
</dbReference>
<evidence type="ECO:0000313" key="2">
    <source>
        <dbReference type="Proteomes" id="UP001589894"/>
    </source>
</evidence>
<keyword evidence="1" id="KW-0489">Methyltransferase</keyword>
<reference evidence="1 2" key="1">
    <citation type="submission" date="2024-09" db="EMBL/GenBank/DDBJ databases">
        <authorList>
            <person name="Sun Q."/>
            <person name="Mori K."/>
        </authorList>
    </citation>
    <scope>NUCLEOTIDE SEQUENCE [LARGE SCALE GENOMIC DNA]</scope>
    <source>
        <strain evidence="1 2">TBRC 2205</strain>
    </source>
</reference>
<protein>
    <submittedName>
        <fullName evidence="1">Class I SAM-dependent methyltransferase</fullName>
        <ecNumber evidence="1">2.1.1.-</ecNumber>
    </submittedName>
</protein>
<dbReference type="GO" id="GO:0008168">
    <property type="term" value="F:methyltransferase activity"/>
    <property type="evidence" value="ECO:0007669"/>
    <property type="project" value="UniProtKB-KW"/>
</dbReference>
<gene>
    <name evidence="1" type="ORF">ACFFHU_08640</name>
</gene>